<evidence type="ECO:0000256" key="1">
    <source>
        <dbReference type="SAM" id="MobiDB-lite"/>
    </source>
</evidence>
<accession>A0A448ZQ34</accession>
<sequence length="125" mass="13886">MQFVFTTDGGIAAKMEGDECKSDIATRPVDIKTNCTVSLFIEDSAGKISNHIVNCDQLVTGEEFPGSNLYYACWSCMLASIAIAFKWKASQALRFAQAQAEQQQRYDQDAEEMFADHEEQNDSGL</sequence>
<protein>
    <submittedName>
        <fullName evidence="2">Uncharacterized protein</fullName>
    </submittedName>
</protein>
<organism evidence="2 3">
    <name type="scientific">Pseudo-nitzschia multistriata</name>
    <dbReference type="NCBI Taxonomy" id="183589"/>
    <lineage>
        <taxon>Eukaryota</taxon>
        <taxon>Sar</taxon>
        <taxon>Stramenopiles</taxon>
        <taxon>Ochrophyta</taxon>
        <taxon>Bacillariophyta</taxon>
        <taxon>Bacillariophyceae</taxon>
        <taxon>Bacillariophycidae</taxon>
        <taxon>Bacillariales</taxon>
        <taxon>Bacillariaceae</taxon>
        <taxon>Pseudo-nitzschia</taxon>
    </lineage>
</organism>
<proteinExistence type="predicted"/>
<gene>
    <name evidence="2" type="ORF">PSNMU_V1.4_AUG-EV-PASAV3_0112300</name>
</gene>
<dbReference type="EMBL" id="CAACVS010000620">
    <property type="protein sequence ID" value="VEU44155.1"/>
    <property type="molecule type" value="Genomic_DNA"/>
</dbReference>
<keyword evidence="3" id="KW-1185">Reference proteome</keyword>
<feature type="region of interest" description="Disordered" evidence="1">
    <location>
        <begin position="104"/>
        <end position="125"/>
    </location>
</feature>
<dbReference type="OrthoDB" id="46263at2759"/>
<evidence type="ECO:0000313" key="2">
    <source>
        <dbReference type="EMBL" id="VEU44155.1"/>
    </source>
</evidence>
<dbReference type="Proteomes" id="UP000291116">
    <property type="component" value="Unassembled WGS sequence"/>
</dbReference>
<name>A0A448ZQ34_9STRA</name>
<evidence type="ECO:0000313" key="3">
    <source>
        <dbReference type="Proteomes" id="UP000291116"/>
    </source>
</evidence>
<dbReference type="AlphaFoldDB" id="A0A448ZQ34"/>
<reference evidence="2 3" key="1">
    <citation type="submission" date="2019-01" db="EMBL/GenBank/DDBJ databases">
        <authorList>
            <person name="Ferrante I. M."/>
        </authorList>
    </citation>
    <scope>NUCLEOTIDE SEQUENCE [LARGE SCALE GENOMIC DNA]</scope>
    <source>
        <strain evidence="2 3">B856</strain>
    </source>
</reference>